<protein>
    <submittedName>
        <fullName evidence="2">Uncharacterized protein</fullName>
    </submittedName>
</protein>
<proteinExistence type="predicted"/>
<evidence type="ECO:0000313" key="2">
    <source>
        <dbReference type="EMBL" id="KAK1796249.1"/>
    </source>
</evidence>
<sequence length="239" mass="26278">MVHYDVSHLLDNNDAVKFTFVLVLLSVSEFVMSQHHQTRDSKSPGDAGTWASRRSRKKQDPMYFDDTEIPGKCRESTHLDQHCRGERPAVQDMSRQSECTDNPWRGTRCALEHNCKLPITRMSFGICREGSVSVCSSKVTPPVSLTILQAIQSVPVPGVREAAQPDPVPVPSIEDAACPVPRSVPLLDLPLLIAPDLLDPQLIAIAMPPDLPDPPLNAVTTSLYLRDPPLTISAMPSEL</sequence>
<name>A0AAD9DX90_9TELE</name>
<dbReference type="AlphaFoldDB" id="A0AAD9DX90"/>
<organism evidence="2 3">
    <name type="scientific">Electrophorus voltai</name>
    <dbReference type="NCBI Taxonomy" id="2609070"/>
    <lineage>
        <taxon>Eukaryota</taxon>
        <taxon>Metazoa</taxon>
        <taxon>Chordata</taxon>
        <taxon>Craniata</taxon>
        <taxon>Vertebrata</taxon>
        <taxon>Euteleostomi</taxon>
        <taxon>Actinopterygii</taxon>
        <taxon>Neopterygii</taxon>
        <taxon>Teleostei</taxon>
        <taxon>Ostariophysi</taxon>
        <taxon>Gymnotiformes</taxon>
        <taxon>Gymnotoidei</taxon>
        <taxon>Gymnotidae</taxon>
        <taxon>Electrophorus</taxon>
    </lineage>
</organism>
<keyword evidence="3" id="KW-1185">Reference proteome</keyword>
<reference evidence="2" key="1">
    <citation type="submission" date="2023-03" db="EMBL/GenBank/DDBJ databases">
        <title>Electrophorus voltai genome.</title>
        <authorList>
            <person name="Bian C."/>
        </authorList>
    </citation>
    <scope>NUCLEOTIDE SEQUENCE</scope>
    <source>
        <strain evidence="2">CB-2022</strain>
        <tissue evidence="2">Muscle</tissue>
    </source>
</reference>
<comment type="caution">
    <text evidence="2">The sequence shown here is derived from an EMBL/GenBank/DDBJ whole genome shotgun (WGS) entry which is preliminary data.</text>
</comment>
<evidence type="ECO:0000256" key="1">
    <source>
        <dbReference type="SAM" id="MobiDB-lite"/>
    </source>
</evidence>
<evidence type="ECO:0000313" key="3">
    <source>
        <dbReference type="Proteomes" id="UP001239994"/>
    </source>
</evidence>
<dbReference type="EMBL" id="JAROKS010000015">
    <property type="protein sequence ID" value="KAK1796249.1"/>
    <property type="molecule type" value="Genomic_DNA"/>
</dbReference>
<feature type="region of interest" description="Disordered" evidence="1">
    <location>
        <begin position="35"/>
        <end position="65"/>
    </location>
</feature>
<dbReference type="Proteomes" id="UP001239994">
    <property type="component" value="Unassembled WGS sequence"/>
</dbReference>
<gene>
    <name evidence="2" type="ORF">P4O66_009324</name>
</gene>
<accession>A0AAD9DX90</accession>